<reference evidence="2" key="1">
    <citation type="submission" date="2019-08" db="EMBL/GenBank/DDBJ databases">
        <title>The genome of the North American firefly Photinus pyralis.</title>
        <authorList>
            <consortium name="Photinus pyralis genome working group"/>
            <person name="Fallon T.R."/>
            <person name="Sander Lower S.E."/>
            <person name="Weng J.-K."/>
        </authorList>
    </citation>
    <scope>NUCLEOTIDE SEQUENCE</scope>
    <source>
        <strain evidence="2">TRF0915ILg1</strain>
        <tissue evidence="2">Whole body</tissue>
    </source>
</reference>
<sequence>METMKKEIESQLGMKIQLEKRIEEIKSEAEGYEQLRATLKQQADFYREENAKMEATLRKLHLLSKDLDPWPRAELNRLVNLQEKYESKRCTAESIGLSYAECQREQNSYMTKVKGCIKVYNDFIEKLNKEIKNAKYEHEQVEERIISLLKEDFNAFELKVEKYEKELLKFEKKYPWLKDPQYNLQNISRETEILNSLKEEKDKLLQELEVYQNLKPNISEAMQQLAAVKQEYESIK</sequence>
<organism evidence="2 3">
    <name type="scientific">Ignelater luminosus</name>
    <name type="common">Cucubano</name>
    <name type="synonym">Pyrophorus luminosus</name>
    <dbReference type="NCBI Taxonomy" id="2038154"/>
    <lineage>
        <taxon>Eukaryota</taxon>
        <taxon>Metazoa</taxon>
        <taxon>Ecdysozoa</taxon>
        <taxon>Arthropoda</taxon>
        <taxon>Hexapoda</taxon>
        <taxon>Insecta</taxon>
        <taxon>Pterygota</taxon>
        <taxon>Neoptera</taxon>
        <taxon>Endopterygota</taxon>
        <taxon>Coleoptera</taxon>
        <taxon>Polyphaga</taxon>
        <taxon>Elateriformia</taxon>
        <taxon>Elateroidea</taxon>
        <taxon>Elateridae</taxon>
        <taxon>Agrypninae</taxon>
        <taxon>Pyrophorini</taxon>
        <taxon>Ignelater</taxon>
    </lineage>
</organism>
<evidence type="ECO:0000256" key="1">
    <source>
        <dbReference type="SAM" id="Coils"/>
    </source>
</evidence>
<protein>
    <submittedName>
        <fullName evidence="2">Uncharacterized protein</fullName>
    </submittedName>
</protein>
<accession>A0A8K0D2E0</accession>
<feature type="coiled-coil region" evidence="1">
    <location>
        <begin position="8"/>
        <end position="56"/>
    </location>
</feature>
<evidence type="ECO:0000313" key="3">
    <source>
        <dbReference type="Proteomes" id="UP000801492"/>
    </source>
</evidence>
<gene>
    <name evidence="2" type="ORF">ILUMI_10492</name>
</gene>
<name>A0A8K0D2E0_IGNLU</name>
<dbReference type="Proteomes" id="UP000801492">
    <property type="component" value="Unassembled WGS sequence"/>
</dbReference>
<dbReference type="OrthoDB" id="6751537at2759"/>
<feature type="coiled-coil region" evidence="1">
    <location>
        <begin position="117"/>
        <end position="214"/>
    </location>
</feature>
<evidence type="ECO:0000313" key="2">
    <source>
        <dbReference type="EMBL" id="KAF2895712.1"/>
    </source>
</evidence>
<keyword evidence="1" id="KW-0175">Coiled coil</keyword>
<proteinExistence type="predicted"/>
<dbReference type="AlphaFoldDB" id="A0A8K0D2E0"/>
<keyword evidence="3" id="KW-1185">Reference proteome</keyword>
<dbReference type="EMBL" id="VTPC01005723">
    <property type="protein sequence ID" value="KAF2895712.1"/>
    <property type="molecule type" value="Genomic_DNA"/>
</dbReference>
<comment type="caution">
    <text evidence="2">The sequence shown here is derived from an EMBL/GenBank/DDBJ whole genome shotgun (WGS) entry which is preliminary data.</text>
</comment>